<name>A0ABS6UYV2_9PSEU</name>
<organism evidence="2 3">
    <name type="scientific">Pseudonocardia abyssalis</name>
    <dbReference type="NCBI Taxonomy" id="2792008"/>
    <lineage>
        <taxon>Bacteria</taxon>
        <taxon>Bacillati</taxon>
        <taxon>Actinomycetota</taxon>
        <taxon>Actinomycetes</taxon>
        <taxon>Pseudonocardiales</taxon>
        <taxon>Pseudonocardiaceae</taxon>
        <taxon>Pseudonocardia</taxon>
    </lineage>
</organism>
<accession>A0ABS6UYV2</accession>
<comment type="caution">
    <text evidence="2">The sequence shown here is derived from an EMBL/GenBank/DDBJ whole genome shotgun (WGS) entry which is preliminary data.</text>
</comment>
<feature type="region of interest" description="Disordered" evidence="1">
    <location>
        <begin position="85"/>
        <end position="111"/>
    </location>
</feature>
<proteinExistence type="predicted"/>
<feature type="region of interest" description="Disordered" evidence="1">
    <location>
        <begin position="1"/>
        <end position="33"/>
    </location>
</feature>
<sequence length="111" mass="12178">MSAHSTGAPEQQLRRDRHRRRTGRRTHGIVEGLGPDRRRLVVGSWSWHGMAADLGRFDADADADVEVEVVGAVELRAAVARLPRRGRPRPGITPTANSLARPVRCRAGSRA</sequence>
<gene>
    <name evidence="2" type="ORF">I4I81_24505</name>
</gene>
<protein>
    <submittedName>
        <fullName evidence="2">Uncharacterized protein</fullName>
    </submittedName>
</protein>
<dbReference type="RefSeq" id="WP_218604133.1">
    <property type="nucleotide sequence ID" value="NZ_JADQDJ010000191.1"/>
</dbReference>
<evidence type="ECO:0000256" key="1">
    <source>
        <dbReference type="SAM" id="MobiDB-lite"/>
    </source>
</evidence>
<dbReference type="Proteomes" id="UP000694287">
    <property type="component" value="Unassembled WGS sequence"/>
</dbReference>
<keyword evidence="3" id="KW-1185">Reference proteome</keyword>
<reference evidence="2 3" key="1">
    <citation type="submission" date="2020-11" db="EMBL/GenBank/DDBJ databases">
        <title>Pseudonocardia abyssalis sp. nov. and Pseudonocardia oceani sp. nov., description and phylogenomic analysis of two novel actinomycetes isolated from the deep Southern Ocean.</title>
        <authorList>
            <person name="Parra J."/>
        </authorList>
    </citation>
    <scope>NUCLEOTIDE SEQUENCE [LARGE SCALE GENOMIC DNA]</scope>
    <source>
        <strain evidence="2 3">KRD-168</strain>
    </source>
</reference>
<evidence type="ECO:0000313" key="2">
    <source>
        <dbReference type="EMBL" id="MBW0137397.1"/>
    </source>
</evidence>
<dbReference type="EMBL" id="JADQDK010000001">
    <property type="protein sequence ID" value="MBW0137397.1"/>
    <property type="molecule type" value="Genomic_DNA"/>
</dbReference>
<evidence type="ECO:0000313" key="3">
    <source>
        <dbReference type="Proteomes" id="UP000694287"/>
    </source>
</evidence>
<feature type="compositionally biased region" description="Basic residues" evidence="1">
    <location>
        <begin position="15"/>
        <end position="27"/>
    </location>
</feature>